<evidence type="ECO:0000313" key="1">
    <source>
        <dbReference type="EMBL" id="KAF3512917.1"/>
    </source>
</evidence>
<accession>A0A8S9PIX4</accession>
<comment type="caution">
    <text evidence="1">The sequence shown here is derived from an EMBL/GenBank/DDBJ whole genome shotgun (WGS) entry which is preliminary data.</text>
</comment>
<evidence type="ECO:0000313" key="2">
    <source>
        <dbReference type="Proteomes" id="UP000712600"/>
    </source>
</evidence>
<dbReference type="EMBL" id="QGKX02001521">
    <property type="protein sequence ID" value="KAF3512917.1"/>
    <property type="molecule type" value="Genomic_DNA"/>
</dbReference>
<protein>
    <submittedName>
        <fullName evidence="1">Uncharacterized protein</fullName>
    </submittedName>
</protein>
<proteinExistence type="predicted"/>
<gene>
    <name evidence="1" type="ORF">F2Q69_00009511</name>
</gene>
<sequence>MKKDAFLLPFYSPGSRRLALPKKGQAENPLEEQVQSMLRSETQRTLYHLPLYPQWSALP</sequence>
<organism evidence="1 2">
    <name type="scientific">Brassica cretica</name>
    <name type="common">Mustard</name>
    <dbReference type="NCBI Taxonomy" id="69181"/>
    <lineage>
        <taxon>Eukaryota</taxon>
        <taxon>Viridiplantae</taxon>
        <taxon>Streptophyta</taxon>
        <taxon>Embryophyta</taxon>
        <taxon>Tracheophyta</taxon>
        <taxon>Spermatophyta</taxon>
        <taxon>Magnoliopsida</taxon>
        <taxon>eudicotyledons</taxon>
        <taxon>Gunneridae</taxon>
        <taxon>Pentapetalae</taxon>
        <taxon>rosids</taxon>
        <taxon>malvids</taxon>
        <taxon>Brassicales</taxon>
        <taxon>Brassicaceae</taxon>
        <taxon>Brassiceae</taxon>
        <taxon>Brassica</taxon>
    </lineage>
</organism>
<dbReference type="AlphaFoldDB" id="A0A8S9PIX4"/>
<dbReference type="Proteomes" id="UP000712600">
    <property type="component" value="Unassembled WGS sequence"/>
</dbReference>
<reference evidence="1" key="1">
    <citation type="submission" date="2019-12" db="EMBL/GenBank/DDBJ databases">
        <title>Genome sequencing and annotation of Brassica cretica.</title>
        <authorList>
            <person name="Studholme D.J."/>
            <person name="Sarris P."/>
        </authorList>
    </citation>
    <scope>NUCLEOTIDE SEQUENCE</scope>
    <source>
        <strain evidence="1">PFS-109/04</strain>
        <tissue evidence="1">Leaf</tissue>
    </source>
</reference>
<name>A0A8S9PIX4_BRACR</name>